<proteinExistence type="inferred from homology"/>
<dbReference type="InterPro" id="IPR006015">
    <property type="entry name" value="Universal_stress_UspA"/>
</dbReference>
<evidence type="ECO:0000313" key="3">
    <source>
        <dbReference type="EMBL" id="MDT9598997.1"/>
    </source>
</evidence>
<dbReference type="Gene3D" id="3.40.50.620">
    <property type="entry name" value="HUPs"/>
    <property type="match status" value="2"/>
</dbReference>
<sequence>MRNLLVANDLTNGSHHAMGRAIRLAAKTGASIRIIHSAPTTLSSFDCLTIRKRLETETRLMMEELCGRELNWSIRIRSGDPASAINREAKRIDADLVLVGAHGEPRLRDAIFGTTSMHLMRHCDYPILVVQNDDGIAYTKVMAALDDVGSAEAPLQAAMAIAPEAELFVVHAFESRLSQVFSEGDVIERVEKDQQVALDRIIRHGAPANGPAPDVRMHVIARQGEVMDVIMKSWSEIEPDLVVMATHGRSGFSHLLHGSFTEYVLLGCRSDILVTRMSDNGETAL</sequence>
<gene>
    <name evidence="3" type="ORF">RQX22_08545</name>
</gene>
<dbReference type="Proteomes" id="UP001259572">
    <property type="component" value="Unassembled WGS sequence"/>
</dbReference>
<protein>
    <submittedName>
        <fullName evidence="3">Universal stress protein</fullName>
    </submittedName>
</protein>
<dbReference type="Pfam" id="PF00582">
    <property type="entry name" value="Usp"/>
    <property type="match status" value="2"/>
</dbReference>
<evidence type="ECO:0000313" key="4">
    <source>
        <dbReference type="Proteomes" id="UP001259572"/>
    </source>
</evidence>
<dbReference type="PRINTS" id="PR01438">
    <property type="entry name" value="UNVRSLSTRESS"/>
</dbReference>
<dbReference type="InterPro" id="IPR014729">
    <property type="entry name" value="Rossmann-like_a/b/a_fold"/>
</dbReference>
<comment type="caution">
    <text evidence="3">The sequence shown here is derived from an EMBL/GenBank/DDBJ whole genome shotgun (WGS) entry which is preliminary data.</text>
</comment>
<evidence type="ECO:0000256" key="1">
    <source>
        <dbReference type="ARBA" id="ARBA00008791"/>
    </source>
</evidence>
<feature type="domain" description="UspA" evidence="2">
    <location>
        <begin position="138"/>
        <end position="276"/>
    </location>
</feature>
<keyword evidence="4" id="KW-1185">Reference proteome</keyword>
<organism evidence="3 4">
    <name type="scientific">Sphingosinicella rhizophila</name>
    <dbReference type="NCBI Taxonomy" id="3050082"/>
    <lineage>
        <taxon>Bacteria</taxon>
        <taxon>Pseudomonadati</taxon>
        <taxon>Pseudomonadota</taxon>
        <taxon>Alphaproteobacteria</taxon>
        <taxon>Sphingomonadales</taxon>
        <taxon>Sphingosinicellaceae</taxon>
        <taxon>Sphingosinicella</taxon>
    </lineage>
</organism>
<dbReference type="EMBL" id="JAVUPU010000004">
    <property type="protein sequence ID" value="MDT9598997.1"/>
    <property type="molecule type" value="Genomic_DNA"/>
</dbReference>
<reference evidence="3 4" key="1">
    <citation type="submission" date="2023-05" db="EMBL/GenBank/DDBJ databases">
        <authorList>
            <person name="Guo Y."/>
        </authorList>
    </citation>
    <scope>NUCLEOTIDE SEQUENCE [LARGE SCALE GENOMIC DNA]</scope>
    <source>
        <strain evidence="3 4">GR2756</strain>
    </source>
</reference>
<feature type="domain" description="UspA" evidence="2">
    <location>
        <begin position="1"/>
        <end position="130"/>
    </location>
</feature>
<dbReference type="InterPro" id="IPR006016">
    <property type="entry name" value="UspA"/>
</dbReference>
<dbReference type="SUPFAM" id="SSF52402">
    <property type="entry name" value="Adenine nucleotide alpha hydrolases-like"/>
    <property type="match status" value="2"/>
</dbReference>
<comment type="similarity">
    <text evidence="1">Belongs to the universal stress protein A family.</text>
</comment>
<dbReference type="PANTHER" id="PTHR46268:SF15">
    <property type="entry name" value="UNIVERSAL STRESS PROTEIN HP_0031"/>
    <property type="match status" value="1"/>
</dbReference>
<dbReference type="PANTHER" id="PTHR46268">
    <property type="entry name" value="STRESS RESPONSE PROTEIN NHAX"/>
    <property type="match status" value="1"/>
</dbReference>
<dbReference type="RefSeq" id="WP_315725563.1">
    <property type="nucleotide sequence ID" value="NZ_JAVUPU010000004.1"/>
</dbReference>
<evidence type="ECO:0000259" key="2">
    <source>
        <dbReference type="Pfam" id="PF00582"/>
    </source>
</evidence>
<accession>A0ABU3Q6R2</accession>
<name>A0ABU3Q6R2_9SPHN</name>
<dbReference type="CDD" id="cd00293">
    <property type="entry name" value="USP-like"/>
    <property type="match status" value="2"/>
</dbReference>